<organism evidence="13 14">
    <name type="scientific">Carnegiea gigantea</name>
    <dbReference type="NCBI Taxonomy" id="171969"/>
    <lineage>
        <taxon>Eukaryota</taxon>
        <taxon>Viridiplantae</taxon>
        <taxon>Streptophyta</taxon>
        <taxon>Embryophyta</taxon>
        <taxon>Tracheophyta</taxon>
        <taxon>Spermatophyta</taxon>
        <taxon>Magnoliopsida</taxon>
        <taxon>eudicotyledons</taxon>
        <taxon>Gunneridae</taxon>
        <taxon>Pentapetalae</taxon>
        <taxon>Caryophyllales</taxon>
        <taxon>Cactineae</taxon>
        <taxon>Cactaceae</taxon>
        <taxon>Cactoideae</taxon>
        <taxon>Echinocereeae</taxon>
        <taxon>Carnegiea</taxon>
    </lineage>
</organism>
<feature type="region of interest" description="Disordered" evidence="10">
    <location>
        <begin position="256"/>
        <end position="287"/>
    </location>
</feature>
<keyword evidence="7 9" id="KW-0539">Nucleus</keyword>
<evidence type="ECO:0008006" key="15">
    <source>
        <dbReference type="Google" id="ProtNLM"/>
    </source>
</evidence>
<keyword evidence="14" id="KW-1185">Reference proteome</keyword>
<dbReference type="InterPro" id="IPR000315">
    <property type="entry name" value="Znf_B-box"/>
</dbReference>
<evidence type="ECO:0000259" key="11">
    <source>
        <dbReference type="PROSITE" id="PS50119"/>
    </source>
</evidence>
<evidence type="ECO:0000256" key="1">
    <source>
        <dbReference type="ARBA" id="ARBA00004123"/>
    </source>
</evidence>
<evidence type="ECO:0000256" key="6">
    <source>
        <dbReference type="ARBA" id="ARBA00022833"/>
    </source>
</evidence>
<evidence type="ECO:0000256" key="9">
    <source>
        <dbReference type="PROSITE-ProRule" id="PRU00357"/>
    </source>
</evidence>
<dbReference type="PROSITE" id="PS51017">
    <property type="entry name" value="CCT"/>
    <property type="match status" value="1"/>
</dbReference>
<reference evidence="13" key="1">
    <citation type="submission" date="2022-04" db="EMBL/GenBank/DDBJ databases">
        <title>Carnegiea gigantea Genome sequencing and assembly v2.</title>
        <authorList>
            <person name="Copetti D."/>
            <person name="Sanderson M.J."/>
            <person name="Burquez A."/>
            <person name="Wojciechowski M.F."/>
        </authorList>
    </citation>
    <scope>NUCLEOTIDE SEQUENCE</scope>
    <source>
        <strain evidence="13">SGP5-SGP5p</strain>
        <tissue evidence="13">Aerial part</tissue>
    </source>
</reference>
<accession>A0A9Q1QAE9</accession>
<evidence type="ECO:0000256" key="2">
    <source>
        <dbReference type="ARBA" id="ARBA00010024"/>
    </source>
</evidence>
<proteinExistence type="inferred from homology"/>
<comment type="caution">
    <text evidence="13">The sequence shown here is derived from an EMBL/GenBank/DDBJ whole genome shotgun (WGS) entry which is preliminary data.</text>
</comment>
<dbReference type="InterPro" id="IPR010402">
    <property type="entry name" value="CCT_domain"/>
</dbReference>
<evidence type="ECO:0000256" key="4">
    <source>
        <dbReference type="ARBA" id="ARBA00022737"/>
    </source>
</evidence>
<dbReference type="CDD" id="cd19821">
    <property type="entry name" value="Bbox1_BBX-like"/>
    <property type="match status" value="1"/>
</dbReference>
<dbReference type="Pfam" id="PF06203">
    <property type="entry name" value="CCT"/>
    <property type="match status" value="1"/>
</dbReference>
<evidence type="ECO:0000313" key="14">
    <source>
        <dbReference type="Proteomes" id="UP001153076"/>
    </source>
</evidence>
<dbReference type="AlphaFoldDB" id="A0A9Q1QAE9"/>
<evidence type="ECO:0000259" key="12">
    <source>
        <dbReference type="PROSITE" id="PS51017"/>
    </source>
</evidence>
<comment type="similarity">
    <text evidence="2">Belongs to the CONSTANS family.</text>
</comment>
<protein>
    <recommendedName>
        <fullName evidence="15">Zinc finger protein CONSTANS-LIKE 13</fullName>
    </recommendedName>
</protein>
<dbReference type="OrthoDB" id="153872at2759"/>
<feature type="domain" description="B box-type" evidence="11">
    <location>
        <begin position="20"/>
        <end position="67"/>
    </location>
</feature>
<feature type="compositionally biased region" description="Basic and acidic residues" evidence="10">
    <location>
        <begin position="256"/>
        <end position="270"/>
    </location>
</feature>
<dbReference type="Proteomes" id="UP001153076">
    <property type="component" value="Unassembled WGS sequence"/>
</dbReference>
<dbReference type="PANTHER" id="PTHR31717:SF58">
    <property type="entry name" value="ZINC FINGER PROTEIN CONSTANS-LIKE 13"/>
    <property type="match status" value="1"/>
</dbReference>
<evidence type="ECO:0000256" key="8">
    <source>
        <dbReference type="PROSITE-ProRule" id="PRU00024"/>
    </source>
</evidence>
<evidence type="ECO:0000313" key="13">
    <source>
        <dbReference type="EMBL" id="KAJ8434399.1"/>
    </source>
</evidence>
<sequence length="392" mass="43361">MPDSPINPPSDPQNPENCNTQKRICDFCCESTALLYCRADSAKLCLACDREVHSTNPLFTKHTRFQLCDACDSASASILCSTEHSVLCQNCDFEIHNLQPNCTATAHDRRPLDGFSGCPSAPEIAAIVGFESFDAKCSGLGDEGEGFGGGFLSGVEEDSDEFSDFFWGTPAVVSIDELIHSTDKSHSFQAMVVPPLPKDKNLSCGQHKQEMLNQLRELGKSKPSVALDLDPLARLHNVADENEEDFRVQHLLRASQRDGDHGVGRGHEARSSTQGNGGGEAVNESPLSGGYVEESVLISDKHSSICSSANLATTRWNSDNYVGTEPWAFPQKVATHEFNSADRDSALSRYKEKKRTRRYDKHIRYESRKVQAEHRIRIKGRFAKIDHRMNQA</sequence>
<dbReference type="PANTHER" id="PTHR31717">
    <property type="entry name" value="ZINC FINGER PROTEIN CONSTANS-LIKE 10"/>
    <property type="match status" value="1"/>
</dbReference>
<dbReference type="PROSITE" id="PS50119">
    <property type="entry name" value="ZF_BBOX"/>
    <property type="match status" value="2"/>
</dbReference>
<evidence type="ECO:0000256" key="10">
    <source>
        <dbReference type="SAM" id="MobiDB-lite"/>
    </source>
</evidence>
<keyword evidence="4" id="KW-0677">Repeat</keyword>
<dbReference type="InterPro" id="IPR049808">
    <property type="entry name" value="CONSTANS-like_Bbox1"/>
</dbReference>
<evidence type="ECO:0000256" key="7">
    <source>
        <dbReference type="ARBA" id="ARBA00023242"/>
    </source>
</evidence>
<dbReference type="GO" id="GO:0006355">
    <property type="term" value="P:regulation of DNA-templated transcription"/>
    <property type="evidence" value="ECO:0007669"/>
    <property type="project" value="UniProtKB-ARBA"/>
</dbReference>
<evidence type="ECO:0000256" key="3">
    <source>
        <dbReference type="ARBA" id="ARBA00022723"/>
    </source>
</evidence>
<name>A0A9Q1QAE9_9CARY</name>
<dbReference type="EMBL" id="JAKOGI010000479">
    <property type="protein sequence ID" value="KAJ8434399.1"/>
    <property type="molecule type" value="Genomic_DNA"/>
</dbReference>
<dbReference type="GO" id="GO:0008270">
    <property type="term" value="F:zinc ion binding"/>
    <property type="evidence" value="ECO:0007669"/>
    <property type="project" value="UniProtKB-KW"/>
</dbReference>
<comment type="subcellular location">
    <subcellularLocation>
        <location evidence="1 9">Nucleus</location>
    </subcellularLocation>
</comment>
<keyword evidence="5 8" id="KW-0863">Zinc-finger</keyword>
<keyword evidence="3" id="KW-0479">Metal-binding</keyword>
<feature type="domain" description="CCT" evidence="12">
    <location>
        <begin position="343"/>
        <end position="385"/>
    </location>
</feature>
<dbReference type="GO" id="GO:0005634">
    <property type="term" value="C:nucleus"/>
    <property type="evidence" value="ECO:0007669"/>
    <property type="project" value="UniProtKB-SubCell"/>
</dbReference>
<evidence type="ECO:0000256" key="5">
    <source>
        <dbReference type="ARBA" id="ARBA00022771"/>
    </source>
</evidence>
<dbReference type="SMART" id="SM00336">
    <property type="entry name" value="BBOX"/>
    <property type="match status" value="2"/>
</dbReference>
<keyword evidence="6" id="KW-0862">Zinc</keyword>
<feature type="domain" description="B box-type" evidence="11">
    <location>
        <begin position="63"/>
        <end position="112"/>
    </location>
</feature>
<gene>
    <name evidence="13" type="ORF">Cgig2_002601</name>
</gene>